<comment type="caution">
    <text evidence="1">The sequence shown here is derived from an EMBL/GenBank/DDBJ whole genome shotgun (WGS) entry which is preliminary data.</text>
</comment>
<name>A0ABS9CSF3_9RHOB</name>
<organism evidence="1 2">
    <name type="scientific">Octadecabacter dasysiphoniae</name>
    <dbReference type="NCBI Taxonomy" id="2909341"/>
    <lineage>
        <taxon>Bacteria</taxon>
        <taxon>Pseudomonadati</taxon>
        <taxon>Pseudomonadota</taxon>
        <taxon>Alphaproteobacteria</taxon>
        <taxon>Rhodobacterales</taxon>
        <taxon>Roseobacteraceae</taxon>
        <taxon>Octadecabacter</taxon>
    </lineage>
</organism>
<dbReference type="Proteomes" id="UP001200557">
    <property type="component" value="Unassembled WGS sequence"/>
</dbReference>
<evidence type="ECO:0000313" key="1">
    <source>
        <dbReference type="EMBL" id="MCF2869677.1"/>
    </source>
</evidence>
<reference evidence="1 2" key="1">
    <citation type="submission" date="2022-01" db="EMBL/GenBank/DDBJ databases">
        <title>Octadecabacter sp. nov., isolated from a marine alga.</title>
        <authorList>
            <person name="Jin M.S."/>
            <person name="Kim H.M."/>
            <person name="Han D.M."/>
            <person name="Jung J.J."/>
            <person name="Jeon C.O."/>
        </authorList>
    </citation>
    <scope>NUCLEOTIDE SEQUENCE [LARGE SCALE GENOMIC DNA]</scope>
    <source>
        <strain evidence="1 2">G9-8</strain>
    </source>
</reference>
<evidence type="ECO:0000313" key="2">
    <source>
        <dbReference type="Proteomes" id="UP001200557"/>
    </source>
</evidence>
<dbReference type="EMBL" id="JAKGAQ010000001">
    <property type="protein sequence ID" value="MCF2869677.1"/>
    <property type="molecule type" value="Genomic_DNA"/>
</dbReference>
<gene>
    <name evidence="1" type="ORF">L0664_01240</name>
</gene>
<dbReference type="RefSeq" id="WP_235223807.1">
    <property type="nucleotide sequence ID" value="NZ_JAKGAQ010000001.1"/>
</dbReference>
<dbReference type="PROSITE" id="PS51257">
    <property type="entry name" value="PROKAR_LIPOPROTEIN"/>
    <property type="match status" value="1"/>
</dbReference>
<protein>
    <submittedName>
        <fullName evidence="1">DUF2927 domain-containing protein</fullName>
    </submittedName>
</protein>
<dbReference type="Pfam" id="PF11150">
    <property type="entry name" value="DUF2927"/>
    <property type="match status" value="1"/>
</dbReference>
<sequence>MKTDAFRTSRHWGAVCLFVALLGACDPADTGQSSADVLVRNFSEIALSNEYDDGFSGRGGVSPLRRWEDPVRFQIVFGAGVLPAQRAKDALSVSQYADRLRQVTGHPVSTSGSPNFIVVIASEGDRAAALQEAALRVPSIAGPPLAILNGLDRDTFCAVAAYATENGGTRYTAAVAVIRAEHDDLRRLSCIHEELAQGLGLPNDSRRTRPSIFNDDDEFSFLTDHDELLLRILYDPRLSAGMTSDTALPIARVIAQELIGEVP</sequence>
<proteinExistence type="predicted"/>
<accession>A0ABS9CSF3</accession>
<dbReference type="InterPro" id="IPR021323">
    <property type="entry name" value="DUF2927"/>
</dbReference>
<keyword evidence="2" id="KW-1185">Reference proteome</keyword>